<dbReference type="Proteomes" id="UP000604825">
    <property type="component" value="Unassembled WGS sequence"/>
</dbReference>
<name>A0A811SQ79_9POAL</name>
<feature type="transmembrane region" description="Helical" evidence="8">
    <location>
        <begin position="23"/>
        <end position="45"/>
    </location>
</feature>
<evidence type="ECO:0000256" key="8">
    <source>
        <dbReference type="SAM" id="Phobius"/>
    </source>
</evidence>
<evidence type="ECO:0000256" key="6">
    <source>
        <dbReference type="ARBA" id="ARBA00022989"/>
    </source>
</evidence>
<keyword evidence="10" id="KW-1185">Reference proteome</keyword>
<keyword evidence="5" id="KW-0029">Amino-acid transport</keyword>
<evidence type="ECO:0000256" key="3">
    <source>
        <dbReference type="ARBA" id="ARBA00022448"/>
    </source>
</evidence>
<sequence length="119" mass="12557">MRTEGAGGVPRPASRLWRTPTPYILLVVGSITILIALVLLVLICARNRNSRRSRRPGSDDEAAPSARVLAPLDREPKVAVIMAGERAPSFLASAKPLAFVAPRGADEADGSSVAAVPYV</sequence>
<evidence type="ECO:0000256" key="4">
    <source>
        <dbReference type="ARBA" id="ARBA00022692"/>
    </source>
</evidence>
<accession>A0A811SQ79</accession>
<comment type="similarity">
    <text evidence="2">Belongs to the GLUTAMINE DUMPER 1 (TC 9.B.60) family.</text>
</comment>
<dbReference type="GO" id="GO:0016020">
    <property type="term" value="C:membrane"/>
    <property type="evidence" value="ECO:0007669"/>
    <property type="project" value="UniProtKB-SubCell"/>
</dbReference>
<comment type="caution">
    <text evidence="9">The sequence shown here is derived from an EMBL/GenBank/DDBJ whole genome shotgun (WGS) entry which is preliminary data.</text>
</comment>
<keyword evidence="7 8" id="KW-0472">Membrane</keyword>
<keyword evidence="3" id="KW-0813">Transport</keyword>
<comment type="subcellular location">
    <subcellularLocation>
        <location evidence="1">Membrane</location>
        <topology evidence="1">Single-pass membrane protein</topology>
    </subcellularLocation>
</comment>
<proteinExistence type="inferred from homology"/>
<dbReference type="GO" id="GO:0080143">
    <property type="term" value="P:regulation of amino acid export"/>
    <property type="evidence" value="ECO:0007669"/>
    <property type="project" value="InterPro"/>
</dbReference>
<evidence type="ECO:0000313" key="9">
    <source>
        <dbReference type="EMBL" id="CAD6343474.1"/>
    </source>
</evidence>
<evidence type="ECO:0000256" key="2">
    <source>
        <dbReference type="ARBA" id="ARBA00009977"/>
    </source>
</evidence>
<evidence type="ECO:0000256" key="5">
    <source>
        <dbReference type="ARBA" id="ARBA00022970"/>
    </source>
</evidence>
<organism evidence="9 10">
    <name type="scientific">Miscanthus lutarioriparius</name>
    <dbReference type="NCBI Taxonomy" id="422564"/>
    <lineage>
        <taxon>Eukaryota</taxon>
        <taxon>Viridiplantae</taxon>
        <taxon>Streptophyta</taxon>
        <taxon>Embryophyta</taxon>
        <taxon>Tracheophyta</taxon>
        <taxon>Spermatophyta</taxon>
        <taxon>Magnoliopsida</taxon>
        <taxon>Liliopsida</taxon>
        <taxon>Poales</taxon>
        <taxon>Poaceae</taxon>
        <taxon>PACMAD clade</taxon>
        <taxon>Panicoideae</taxon>
        <taxon>Andropogonodae</taxon>
        <taxon>Andropogoneae</taxon>
        <taxon>Saccharinae</taxon>
        <taxon>Miscanthus</taxon>
    </lineage>
</organism>
<dbReference type="GO" id="GO:0006865">
    <property type="term" value="P:amino acid transport"/>
    <property type="evidence" value="ECO:0007669"/>
    <property type="project" value="UniProtKB-KW"/>
</dbReference>
<evidence type="ECO:0000313" key="10">
    <source>
        <dbReference type="Proteomes" id="UP000604825"/>
    </source>
</evidence>
<dbReference type="OrthoDB" id="770444at2759"/>
<dbReference type="PANTHER" id="PTHR33228">
    <property type="entry name" value="PROTEIN GLUTAMINE DUMPER 4-RELATED"/>
    <property type="match status" value="1"/>
</dbReference>
<dbReference type="InterPro" id="IPR040359">
    <property type="entry name" value="GDU"/>
</dbReference>
<gene>
    <name evidence="9" type="ORF">NCGR_LOCUS67572</name>
</gene>
<keyword evidence="4 8" id="KW-0812">Transmembrane</keyword>
<keyword evidence="6 8" id="KW-1133">Transmembrane helix</keyword>
<protein>
    <submittedName>
        <fullName evidence="9">Uncharacterized protein</fullName>
    </submittedName>
</protein>
<evidence type="ECO:0000256" key="7">
    <source>
        <dbReference type="ARBA" id="ARBA00023136"/>
    </source>
</evidence>
<reference evidence="9" key="1">
    <citation type="submission" date="2020-10" db="EMBL/GenBank/DDBJ databases">
        <authorList>
            <person name="Han B."/>
            <person name="Lu T."/>
            <person name="Zhao Q."/>
            <person name="Huang X."/>
            <person name="Zhao Y."/>
        </authorList>
    </citation>
    <scope>NUCLEOTIDE SEQUENCE</scope>
</reference>
<evidence type="ECO:0000256" key="1">
    <source>
        <dbReference type="ARBA" id="ARBA00004167"/>
    </source>
</evidence>
<dbReference type="AlphaFoldDB" id="A0A811SQ79"/>
<dbReference type="EMBL" id="CAJGYO010000773">
    <property type="protein sequence ID" value="CAD6343474.1"/>
    <property type="molecule type" value="Genomic_DNA"/>
</dbReference>
<dbReference type="PANTHER" id="PTHR33228:SF49">
    <property type="entry name" value="PROTEIN GLUTAMINE DUMPER 5"/>
    <property type="match status" value="1"/>
</dbReference>